<proteinExistence type="predicted"/>
<feature type="region of interest" description="Disordered" evidence="1">
    <location>
        <begin position="110"/>
        <end position="164"/>
    </location>
</feature>
<feature type="compositionally biased region" description="Basic and acidic residues" evidence="1">
    <location>
        <begin position="133"/>
        <end position="143"/>
    </location>
</feature>
<feature type="compositionally biased region" description="Basic and acidic residues" evidence="1">
    <location>
        <begin position="110"/>
        <end position="122"/>
    </location>
</feature>
<organism evidence="2 3">
    <name type="scientific">Tautonia sociabilis</name>
    <dbReference type="NCBI Taxonomy" id="2080755"/>
    <lineage>
        <taxon>Bacteria</taxon>
        <taxon>Pseudomonadati</taxon>
        <taxon>Planctomycetota</taxon>
        <taxon>Planctomycetia</taxon>
        <taxon>Isosphaerales</taxon>
        <taxon>Isosphaeraceae</taxon>
        <taxon>Tautonia</taxon>
    </lineage>
</organism>
<accession>A0A432MQQ4</accession>
<reference evidence="2 3" key="1">
    <citation type="submission" date="2018-12" db="EMBL/GenBank/DDBJ databases">
        <authorList>
            <person name="Toschakov S.V."/>
        </authorList>
    </citation>
    <scope>NUCLEOTIDE SEQUENCE [LARGE SCALE GENOMIC DNA]</scope>
    <source>
        <strain evidence="2 3">GM2012</strain>
    </source>
</reference>
<evidence type="ECO:0000313" key="2">
    <source>
        <dbReference type="EMBL" id="RUL89375.1"/>
    </source>
</evidence>
<name>A0A432MQQ4_9BACT</name>
<dbReference type="OrthoDB" id="271784at2"/>
<dbReference type="Proteomes" id="UP000280296">
    <property type="component" value="Unassembled WGS sequence"/>
</dbReference>
<dbReference type="RefSeq" id="WP_126723811.1">
    <property type="nucleotide sequence ID" value="NZ_RYZH01000003.1"/>
</dbReference>
<sequence>MDSNRTPLDVAPEQFDLLVDGSLPEAERRELLIRLDSSPDGWRRCALAFLEAQAWRAALGSIADRERCDREPITPSPHPGLRFRLAPVALAAGISLAAFLIGRASVGPERPRVDDHLAELPRSETVTPPTPDSRSDPSPDPTDRSVAALDPAGQPDDPAVSEPPIRAIGFLDLPTADDPEAPVVQLPVLSGPGIDDRWLRDQPPFVPARVWRDWKRQGFDVELQRRLVSVQLDDSGRYLTIPVDEVMLRSPPRTTY</sequence>
<protein>
    <submittedName>
        <fullName evidence="2">Uncharacterized protein</fullName>
    </submittedName>
</protein>
<reference evidence="2 3" key="2">
    <citation type="submission" date="2019-01" db="EMBL/GenBank/DDBJ databases">
        <title>Tautonia sociabilis, a novel thermotolerant planctomycete of Isosphaeraceae family, isolated from a 4000 m deep subterranean habitat.</title>
        <authorList>
            <person name="Kovaleva O.L."/>
            <person name="Elcheninov A.G."/>
            <person name="Van Heerden E."/>
            <person name="Toshchakov S.V."/>
            <person name="Novikov A."/>
            <person name="Bonch-Osmolovskaya E.A."/>
            <person name="Kublanov I.V."/>
        </authorList>
    </citation>
    <scope>NUCLEOTIDE SEQUENCE [LARGE SCALE GENOMIC DNA]</scope>
    <source>
        <strain evidence="2 3">GM2012</strain>
    </source>
</reference>
<gene>
    <name evidence="2" type="ORF">TsocGM_02905</name>
</gene>
<evidence type="ECO:0000313" key="3">
    <source>
        <dbReference type="Proteomes" id="UP000280296"/>
    </source>
</evidence>
<comment type="caution">
    <text evidence="2">The sequence shown here is derived from an EMBL/GenBank/DDBJ whole genome shotgun (WGS) entry which is preliminary data.</text>
</comment>
<keyword evidence="3" id="KW-1185">Reference proteome</keyword>
<dbReference type="AlphaFoldDB" id="A0A432MQQ4"/>
<evidence type="ECO:0000256" key="1">
    <source>
        <dbReference type="SAM" id="MobiDB-lite"/>
    </source>
</evidence>
<dbReference type="EMBL" id="RYZH01000003">
    <property type="protein sequence ID" value="RUL89375.1"/>
    <property type="molecule type" value="Genomic_DNA"/>
</dbReference>